<dbReference type="Proteomes" id="UP000008672">
    <property type="component" value="Unassembled WGS sequence"/>
</dbReference>
<keyword evidence="13" id="KW-1185">Reference proteome</keyword>
<accession>H3A5N0</accession>
<evidence type="ECO:0000256" key="9">
    <source>
        <dbReference type="PIRSR" id="PIRSR604808-2"/>
    </source>
</evidence>
<dbReference type="GeneTree" id="ENSGT01040000240943"/>
<name>H3A5N0_LATCH</name>
<keyword evidence="6" id="KW-0378">Hydrolase</keyword>
<feature type="binding site" evidence="9">
    <location>
        <position position="160"/>
    </location>
    <ligand>
        <name>Mg(2+)</name>
        <dbReference type="ChEBI" id="CHEBI:18420"/>
        <label>1</label>
    </ligand>
</feature>
<feature type="domain" description="Endonuclease/exonuclease/phosphatase" evidence="11">
    <location>
        <begin position="56"/>
        <end position="160"/>
    </location>
</feature>
<dbReference type="EMBL" id="AFYH01251800">
    <property type="status" value="NOT_ANNOTATED_CDS"/>
    <property type="molecule type" value="Genomic_DNA"/>
</dbReference>
<keyword evidence="7 9" id="KW-0460">Magnesium</keyword>
<dbReference type="InterPro" id="IPR004808">
    <property type="entry name" value="AP_endonuc_1"/>
</dbReference>
<dbReference type="GO" id="GO:0008081">
    <property type="term" value="F:phosphoric diester hydrolase activity"/>
    <property type="evidence" value="ECO:0007669"/>
    <property type="project" value="TreeGrafter"/>
</dbReference>
<feature type="site" description="Transition state stabilizer" evidence="10">
    <location>
        <position position="74"/>
    </location>
</feature>
<feature type="binding site" evidence="9">
    <location>
        <position position="72"/>
    </location>
    <ligand>
        <name>Mg(2+)</name>
        <dbReference type="ChEBI" id="CHEBI:18420"/>
        <label>1</label>
    </ligand>
</feature>
<dbReference type="InParanoid" id="H3A5N0"/>
<evidence type="ECO:0000256" key="3">
    <source>
        <dbReference type="ARBA" id="ARBA00012115"/>
    </source>
</evidence>
<protein>
    <recommendedName>
        <fullName evidence="3">exodeoxyribonuclease III</fullName>
        <ecNumber evidence="3">3.1.11.2</ecNumber>
    </recommendedName>
</protein>
<dbReference type="HOGENOM" id="CLU_000680_2_1_1"/>
<sequence length="320" mass="36798">GMVLLVPKNLLFQCLSMTVDQSGRYVIVSGLLNNCKLTMALLYTPNIDDPQMLWGFLLQLAHFPMPWVVGGDFNCSLDPIMDGLSSVSADFTRSAETVLEGLVDYALVDVWRHGHPTSKEYSFHSQVHNMFSRIDLMLMSSSLLHRVESCSYLPRSISDHSPLSLTMDFLEIQPPDRRWWLNLRLLICEESMAMIENRIDEHLESVAHRKKSQAQLLELKLNLRQAETEDYKNHNVESRERVAKICHELNMLSTSKAENALLRTKSRYYARGDKVRKLLAWQLQKEESERRIQEISTSDSTPSREPGVINETFASYYSTL</sequence>
<evidence type="ECO:0000256" key="7">
    <source>
        <dbReference type="ARBA" id="ARBA00022842"/>
    </source>
</evidence>
<dbReference type="GO" id="GO:0046872">
    <property type="term" value="F:metal ion binding"/>
    <property type="evidence" value="ECO:0007669"/>
    <property type="project" value="UniProtKB-KW"/>
</dbReference>
<evidence type="ECO:0000256" key="8">
    <source>
        <dbReference type="ARBA" id="ARBA00023204"/>
    </source>
</evidence>
<organism evidence="12 13">
    <name type="scientific">Latimeria chalumnae</name>
    <name type="common">Coelacanth</name>
    <dbReference type="NCBI Taxonomy" id="7897"/>
    <lineage>
        <taxon>Eukaryota</taxon>
        <taxon>Metazoa</taxon>
        <taxon>Chordata</taxon>
        <taxon>Craniata</taxon>
        <taxon>Vertebrata</taxon>
        <taxon>Euteleostomi</taxon>
        <taxon>Coelacanthiformes</taxon>
        <taxon>Coelacanthidae</taxon>
        <taxon>Latimeria</taxon>
    </lineage>
</organism>
<dbReference type="SUPFAM" id="SSF56219">
    <property type="entry name" value="DNase I-like"/>
    <property type="match status" value="1"/>
</dbReference>
<evidence type="ECO:0000256" key="6">
    <source>
        <dbReference type="ARBA" id="ARBA00022801"/>
    </source>
</evidence>
<dbReference type="Gene3D" id="3.60.10.10">
    <property type="entry name" value="Endonuclease/exonuclease/phosphatase"/>
    <property type="match status" value="1"/>
</dbReference>
<reference evidence="12" key="2">
    <citation type="submission" date="2025-08" db="UniProtKB">
        <authorList>
            <consortium name="Ensembl"/>
        </authorList>
    </citation>
    <scope>IDENTIFICATION</scope>
</reference>
<dbReference type="PANTHER" id="PTHR22748:SF26">
    <property type="entry name" value="ENDONUCLEASE_EXONUCLEASE_PHOSPHATASE DOMAIN-CONTAINING PROTEIN"/>
    <property type="match status" value="1"/>
</dbReference>
<comment type="cofactor">
    <cofactor evidence="9">
        <name>Mg(2+)</name>
        <dbReference type="ChEBI" id="CHEBI:18420"/>
    </cofactor>
    <cofactor evidence="9">
        <name>Mn(2+)</name>
        <dbReference type="ChEBI" id="CHEBI:29035"/>
    </cofactor>
    <text evidence="9">Probably binds two magnesium or manganese ions per subunit.</text>
</comment>
<evidence type="ECO:0000313" key="12">
    <source>
        <dbReference type="Ensembl" id="ENSLACP00000004951.1"/>
    </source>
</evidence>
<reference evidence="13" key="1">
    <citation type="submission" date="2011-08" db="EMBL/GenBank/DDBJ databases">
        <title>The draft genome of Latimeria chalumnae.</title>
        <authorList>
            <person name="Di Palma F."/>
            <person name="Alfoldi J."/>
            <person name="Johnson J."/>
            <person name="Berlin A."/>
            <person name="Gnerre S."/>
            <person name="Jaffe D."/>
            <person name="MacCallum I."/>
            <person name="Young S."/>
            <person name="Walker B.J."/>
            <person name="Lander E."/>
            <person name="Lindblad-Toh K."/>
        </authorList>
    </citation>
    <scope>NUCLEOTIDE SEQUENCE [LARGE SCALE GENOMIC DNA]</scope>
    <source>
        <strain evidence="13">Wild caught</strain>
    </source>
</reference>
<evidence type="ECO:0000256" key="5">
    <source>
        <dbReference type="ARBA" id="ARBA00022763"/>
    </source>
</evidence>
<evidence type="ECO:0000313" key="13">
    <source>
        <dbReference type="Proteomes" id="UP000008672"/>
    </source>
</evidence>
<keyword evidence="9" id="KW-0464">Manganese</keyword>
<dbReference type="InterPro" id="IPR036691">
    <property type="entry name" value="Endo/exonu/phosph_ase_sf"/>
</dbReference>
<feature type="site" description="Interaction with DNA substrate" evidence="10">
    <location>
        <position position="160"/>
    </location>
</feature>
<dbReference type="GO" id="GO:0006284">
    <property type="term" value="P:base-excision repair"/>
    <property type="evidence" value="ECO:0007669"/>
    <property type="project" value="TreeGrafter"/>
</dbReference>
<dbReference type="PANTHER" id="PTHR22748">
    <property type="entry name" value="AP ENDONUCLEASE"/>
    <property type="match status" value="1"/>
</dbReference>
<keyword evidence="5" id="KW-0227">DNA damage</keyword>
<dbReference type="AlphaFoldDB" id="H3A5N0"/>
<dbReference type="GO" id="GO:0005634">
    <property type="term" value="C:nucleus"/>
    <property type="evidence" value="ECO:0007669"/>
    <property type="project" value="TreeGrafter"/>
</dbReference>
<evidence type="ECO:0000256" key="2">
    <source>
        <dbReference type="ARBA" id="ARBA00007092"/>
    </source>
</evidence>
<dbReference type="Ensembl" id="ENSLACT00000004995.1">
    <property type="protein sequence ID" value="ENSLACP00000004951.1"/>
    <property type="gene ID" value="ENSLACG00000004402.1"/>
</dbReference>
<evidence type="ECO:0000256" key="10">
    <source>
        <dbReference type="PIRSR" id="PIRSR604808-3"/>
    </source>
</evidence>
<evidence type="ECO:0000256" key="1">
    <source>
        <dbReference type="ARBA" id="ARBA00000493"/>
    </source>
</evidence>
<dbReference type="GO" id="GO:0008311">
    <property type="term" value="F:double-stranded DNA 3'-5' DNA exonuclease activity"/>
    <property type="evidence" value="ECO:0007669"/>
    <property type="project" value="UniProtKB-EC"/>
</dbReference>
<keyword evidence="8" id="KW-0234">DNA repair</keyword>
<proteinExistence type="inferred from homology"/>
<dbReference type="EC" id="3.1.11.2" evidence="3"/>
<comment type="catalytic activity">
    <reaction evidence="1">
        <text>Exonucleolytic cleavage in the 3'- to 5'-direction to yield nucleoside 5'-phosphates.</text>
        <dbReference type="EC" id="3.1.11.2"/>
    </reaction>
</comment>
<feature type="site" description="Important for catalytic activity" evidence="10">
    <location>
        <position position="135"/>
    </location>
</feature>
<evidence type="ECO:0000256" key="4">
    <source>
        <dbReference type="ARBA" id="ARBA00022723"/>
    </source>
</evidence>
<evidence type="ECO:0000259" key="11">
    <source>
        <dbReference type="Pfam" id="PF03372"/>
    </source>
</evidence>
<reference evidence="12" key="3">
    <citation type="submission" date="2025-09" db="UniProtKB">
        <authorList>
            <consortium name="Ensembl"/>
        </authorList>
    </citation>
    <scope>IDENTIFICATION</scope>
</reference>
<comment type="similarity">
    <text evidence="2">Belongs to the DNA repair enzymes AP/ExoA family.</text>
</comment>
<dbReference type="GO" id="GO:0003906">
    <property type="term" value="F:DNA-(apurinic or apyrimidinic site) endonuclease activity"/>
    <property type="evidence" value="ECO:0007669"/>
    <property type="project" value="TreeGrafter"/>
</dbReference>
<dbReference type="InterPro" id="IPR005135">
    <property type="entry name" value="Endo/exonuclease/phosphatase"/>
</dbReference>
<feature type="binding site" evidence="9">
    <location>
        <position position="74"/>
    </location>
    <ligand>
        <name>Mg(2+)</name>
        <dbReference type="ChEBI" id="CHEBI:18420"/>
        <label>1</label>
    </ligand>
</feature>
<dbReference type="Pfam" id="PF03372">
    <property type="entry name" value="Exo_endo_phos"/>
    <property type="match status" value="1"/>
</dbReference>
<keyword evidence="4 9" id="KW-0479">Metal-binding</keyword>
<feature type="binding site" evidence="9">
    <location>
        <position position="159"/>
    </location>
    <ligand>
        <name>Mg(2+)</name>
        <dbReference type="ChEBI" id="CHEBI:18420"/>
        <label>1</label>
    </ligand>
</feature>
<dbReference type="STRING" id="7897.ENSLACP00000004951"/>